<dbReference type="EMBL" id="NGJU01000010">
    <property type="protein sequence ID" value="RST95441.1"/>
    <property type="molecule type" value="Genomic_DNA"/>
</dbReference>
<dbReference type="GeneID" id="98569671"/>
<evidence type="ECO:0000259" key="2">
    <source>
        <dbReference type="Pfam" id="PF04536"/>
    </source>
</evidence>
<evidence type="ECO:0000256" key="1">
    <source>
        <dbReference type="SAM" id="Phobius"/>
    </source>
</evidence>
<keyword evidence="4" id="KW-1185">Reference proteome</keyword>
<organism evidence="3 4">
    <name type="scientific">Vagococcus salmoninarum</name>
    <dbReference type="NCBI Taxonomy" id="2739"/>
    <lineage>
        <taxon>Bacteria</taxon>
        <taxon>Bacillati</taxon>
        <taxon>Bacillota</taxon>
        <taxon>Bacilli</taxon>
        <taxon>Lactobacillales</taxon>
        <taxon>Enterococcaceae</taxon>
        <taxon>Vagococcus</taxon>
    </lineage>
</organism>
<dbReference type="PANTHER" id="PTHR30373:SF2">
    <property type="entry name" value="UPF0603 PROTEIN YGCG"/>
    <property type="match status" value="1"/>
</dbReference>
<dbReference type="PANTHER" id="PTHR30373">
    <property type="entry name" value="UPF0603 PROTEIN YGCG"/>
    <property type="match status" value="1"/>
</dbReference>
<evidence type="ECO:0000313" key="3">
    <source>
        <dbReference type="EMBL" id="RST95441.1"/>
    </source>
</evidence>
<dbReference type="AlphaFoldDB" id="A0A429ZP33"/>
<evidence type="ECO:0000313" key="4">
    <source>
        <dbReference type="Proteomes" id="UP000287239"/>
    </source>
</evidence>
<feature type="domain" description="TPM" evidence="2">
    <location>
        <begin position="35"/>
        <end position="161"/>
    </location>
</feature>
<keyword evidence="1" id="KW-1133">Transmembrane helix</keyword>
<accession>A0A429ZP33</accession>
<proteinExistence type="predicted"/>
<comment type="caution">
    <text evidence="3">The sequence shown here is derived from an EMBL/GenBank/DDBJ whole genome shotgun (WGS) entry which is preliminary data.</text>
</comment>
<keyword evidence="1" id="KW-0812">Transmembrane</keyword>
<dbReference type="RefSeq" id="WP_170174752.1">
    <property type="nucleotide sequence ID" value="NZ_NGJU01000010.1"/>
</dbReference>
<reference evidence="3 4" key="1">
    <citation type="submission" date="2017-05" db="EMBL/GenBank/DDBJ databases">
        <title>Vagococcus spp. assemblies.</title>
        <authorList>
            <person name="Gulvik C.A."/>
        </authorList>
    </citation>
    <scope>NUCLEOTIDE SEQUENCE [LARGE SCALE GENOMIC DNA]</scope>
    <source>
        <strain evidence="3 4">NCFB 2777</strain>
    </source>
</reference>
<feature type="transmembrane region" description="Helical" evidence="1">
    <location>
        <begin position="187"/>
        <end position="206"/>
    </location>
</feature>
<dbReference type="Gene3D" id="3.10.310.50">
    <property type="match status" value="1"/>
</dbReference>
<dbReference type="InterPro" id="IPR007621">
    <property type="entry name" value="TPM_dom"/>
</dbReference>
<dbReference type="Proteomes" id="UP000287239">
    <property type="component" value="Unassembled WGS sequence"/>
</dbReference>
<gene>
    <name evidence="3" type="ORF">CBF35_07735</name>
</gene>
<name>A0A429ZP33_9ENTE</name>
<sequence length="503" mass="56895">MRRLIKYGTGLVAILGLLLLFSPANVKAEVKTIFVEDYAGILNDQDKMAIRDLNEKTFKELEGEPQYAVVTLKNLDKYGSIEDYAEKKFQKLGIGNENSDNGFLFVISIEDHDYRLETGYGVEAVITDGMKRDIVTSDIEDELRAENYGKAVMMITANIEKVVVERYGDYAASVAQVDESKARTRQFIKMVLMGIMSLGLVFVFGISQHNQKKKKIQKAAEKFVSPELQVQLYNNPRKPLVLGGQQLPTDHRLRDWQLSKAVATALISQPAWKNVDDREELLKEQIGKFFVEDAVVKYWKQKPENAEYNLDIYLEHDSFNSLVATYHQQFFNQTVLTRNPLSGEVGYKIIKEFVDKVTQEHKLALQITAQNKAKVKSVSEQFLVNNNVRFRDTTDQRLMVALMVYFVLKDRNLADPNLVTQNLIGQPEIERAYGFARKKRQSIERSYRNKAIADLESMMLGTYFLQSSMMWSSYRSSSSGSSLGGGSSFGGGSSGGGGFSGKW</sequence>
<dbReference type="Pfam" id="PF04536">
    <property type="entry name" value="TPM_phosphatase"/>
    <property type="match status" value="1"/>
</dbReference>
<protein>
    <recommendedName>
        <fullName evidence="2">TPM domain-containing protein</fullName>
    </recommendedName>
</protein>
<keyword evidence="1" id="KW-0472">Membrane</keyword>